<keyword evidence="1" id="KW-1133">Transmembrane helix</keyword>
<evidence type="ECO:0000313" key="3">
    <source>
        <dbReference type="EMBL" id="RLV51219.1"/>
    </source>
</evidence>
<keyword evidence="1" id="KW-0812">Transmembrane</keyword>
<keyword evidence="4" id="KW-1185">Reference proteome</keyword>
<gene>
    <name evidence="3" type="ORF">D9V37_01020</name>
</gene>
<accession>A0A3L8P8V2</accession>
<proteinExistence type="predicted"/>
<evidence type="ECO:0000259" key="2">
    <source>
        <dbReference type="Pfam" id="PF13828"/>
    </source>
</evidence>
<name>A0A3L8P8V2_9ACTN</name>
<feature type="transmembrane region" description="Helical" evidence="1">
    <location>
        <begin position="48"/>
        <end position="81"/>
    </location>
</feature>
<feature type="transmembrane region" description="Helical" evidence="1">
    <location>
        <begin position="6"/>
        <end position="27"/>
    </location>
</feature>
<feature type="domain" description="DUF4190" evidence="2">
    <location>
        <begin position="1"/>
        <end position="64"/>
    </location>
</feature>
<dbReference type="Pfam" id="PF13828">
    <property type="entry name" value="DUF4190"/>
    <property type="match status" value="1"/>
</dbReference>
<dbReference type="EMBL" id="RDBE01000001">
    <property type="protein sequence ID" value="RLV51219.1"/>
    <property type="molecule type" value="Genomic_DNA"/>
</dbReference>
<protein>
    <submittedName>
        <fullName evidence="3">DUF4190 domain-containing protein</fullName>
    </submittedName>
</protein>
<dbReference type="OrthoDB" id="3733716at2"/>
<comment type="caution">
    <text evidence="3">The sequence shown here is derived from an EMBL/GenBank/DDBJ whole genome shotgun (WGS) entry which is preliminary data.</text>
</comment>
<reference evidence="3 4" key="1">
    <citation type="submission" date="2018-10" db="EMBL/GenBank/DDBJ databases">
        <title>Marmoricola sp. 4Q3S-7 whole genome shotgun sequence.</title>
        <authorList>
            <person name="Li F."/>
        </authorList>
    </citation>
    <scope>NUCLEOTIDE SEQUENCE [LARGE SCALE GENOMIC DNA]</scope>
    <source>
        <strain evidence="3 4">4Q3S-7</strain>
    </source>
</reference>
<dbReference type="InterPro" id="IPR025241">
    <property type="entry name" value="DUF4190"/>
</dbReference>
<sequence>MVLGIIALVGTFLCGLPVLVSPFAWWIGAKARREIRESGGQLGGEGSATAGFVMGIIGTVLLALIVAFIVIIVIIAIAGGFNSSSSYSYNS</sequence>
<evidence type="ECO:0000313" key="4">
    <source>
        <dbReference type="Proteomes" id="UP000281708"/>
    </source>
</evidence>
<keyword evidence="1" id="KW-0472">Membrane</keyword>
<dbReference type="AlphaFoldDB" id="A0A3L8P8V2"/>
<dbReference type="Proteomes" id="UP000281708">
    <property type="component" value="Unassembled WGS sequence"/>
</dbReference>
<evidence type="ECO:0000256" key="1">
    <source>
        <dbReference type="SAM" id="Phobius"/>
    </source>
</evidence>
<organism evidence="3 4">
    <name type="scientific">Nocardioides mangrovicus</name>
    <dbReference type="NCBI Taxonomy" id="2478913"/>
    <lineage>
        <taxon>Bacteria</taxon>
        <taxon>Bacillati</taxon>
        <taxon>Actinomycetota</taxon>
        <taxon>Actinomycetes</taxon>
        <taxon>Propionibacteriales</taxon>
        <taxon>Nocardioidaceae</taxon>
        <taxon>Nocardioides</taxon>
    </lineage>
</organism>